<gene>
    <name evidence="1" type="ORF">LS48_07645</name>
</gene>
<evidence type="ECO:0000313" key="2">
    <source>
        <dbReference type="Proteomes" id="UP000070138"/>
    </source>
</evidence>
<dbReference type="RefSeq" id="WP_062621648.1">
    <property type="nucleotide sequence ID" value="NZ_JRWG01000004.1"/>
</dbReference>
<dbReference type="AlphaFoldDB" id="A0A137RHJ1"/>
<dbReference type="SUPFAM" id="SSF56935">
    <property type="entry name" value="Porins"/>
    <property type="match status" value="1"/>
</dbReference>
<reference evidence="1 2" key="2">
    <citation type="journal article" date="2016" name="Int. J. Syst. Evol. Microbiol.">
        <title>Vitellibacter aquimaris sp. nov., a marine bacterium isolated from seawater.</title>
        <authorList>
            <person name="Thevarajoo S."/>
            <person name="Selvaratnam C."/>
            <person name="Goh K.M."/>
            <person name="Hong K.W."/>
            <person name="Chan X.Y."/>
            <person name="Chan K.G."/>
            <person name="Chong C.S."/>
        </authorList>
    </citation>
    <scope>NUCLEOTIDE SEQUENCE [LARGE SCALE GENOMIC DNA]</scope>
    <source>
        <strain evidence="1 2">D-24</strain>
    </source>
</reference>
<dbReference type="Gene3D" id="2.40.160.60">
    <property type="entry name" value="Outer membrane protein transport protein (OMPP1/FadL/TodX)"/>
    <property type="match status" value="1"/>
</dbReference>
<dbReference type="STRING" id="1548749.LS48_07645"/>
<proteinExistence type="predicted"/>
<dbReference type="EMBL" id="JRWG01000004">
    <property type="protein sequence ID" value="KXN98953.1"/>
    <property type="molecule type" value="Genomic_DNA"/>
</dbReference>
<reference evidence="2" key="1">
    <citation type="submission" date="2014-10" db="EMBL/GenBank/DDBJ databases">
        <title>Genome sequencing of Vitellibacter sp. D-24.</title>
        <authorList>
            <person name="Thevarajoo S."/>
            <person name="Selvaratnam C."/>
            <person name="Goh K.M."/>
            <person name="Chong C.S."/>
        </authorList>
    </citation>
    <scope>NUCLEOTIDE SEQUENCE [LARGE SCALE GENOMIC DNA]</scope>
    <source>
        <strain evidence="2">D-24</strain>
    </source>
</reference>
<accession>A0A137RHJ1</accession>
<keyword evidence="2" id="KW-1185">Reference proteome</keyword>
<comment type="caution">
    <text evidence="1">The sequence shown here is derived from an EMBL/GenBank/DDBJ whole genome shotgun (WGS) entry which is preliminary data.</text>
</comment>
<dbReference type="OrthoDB" id="1491239at2"/>
<organism evidence="1 2">
    <name type="scientific">Aequorivita aquimaris</name>
    <dbReference type="NCBI Taxonomy" id="1548749"/>
    <lineage>
        <taxon>Bacteria</taxon>
        <taxon>Pseudomonadati</taxon>
        <taxon>Bacteroidota</taxon>
        <taxon>Flavobacteriia</taxon>
        <taxon>Flavobacteriales</taxon>
        <taxon>Flavobacteriaceae</taxon>
        <taxon>Aequorivita</taxon>
    </lineage>
</organism>
<name>A0A137RHJ1_9FLAO</name>
<dbReference type="Proteomes" id="UP000070138">
    <property type="component" value="Unassembled WGS sequence"/>
</dbReference>
<protein>
    <submittedName>
        <fullName evidence="1">Membrane protein</fullName>
    </submittedName>
</protein>
<sequence length="412" mass="45768">MFRQIIVGLFILIAGVTVAQEGTTSPYSYYGIGTLKFRGTVENRTMGGLGVFSDSIHLNLQNPASYSSLRLVNFSVGGSHKASTQKNETDSQNVSTTTLDYIAMGIPMGKFGMGFGVIPYTSVGYDFYSELPDGLTQYEGSGGLNRAYLSLGYQVTPELSLGIDANYNFGKIENTAITQKDSLQYGTRTYNRSDILGFSFNFGAMYKRMVTEKLEFTGSVTFTPGTSFTSENYRRIGTVSIVPAGIFTVDEREITVSDTDFTFPSQFTIGAAIGEPKHWALGAEYTNQKTSNFTNRSFTIDNITYENASKFRLGGYYIPNYNSFGNYFKRVVYRAGARYEQTGLNVNGQDINEFGISFGLGLPVGRLFSNANVGFEIGRRGTTDFGLIQENFFNTFLSFSLNDRWFEKRLYD</sequence>
<dbReference type="PATRIC" id="fig|1548749.3.peg.1615"/>
<evidence type="ECO:0000313" key="1">
    <source>
        <dbReference type="EMBL" id="KXN98953.1"/>
    </source>
</evidence>